<gene>
    <name evidence="2" type="primary">lytC_26</name>
    <name evidence="2" type="ORF">CLRAG_38010</name>
</gene>
<reference evidence="2 3" key="1">
    <citation type="journal article" date="2012" name="Front. Microbiol.">
        <title>Draft Genome Sequence of the Virulent Strain 01-B526 of the Fish Pathogen Aeromonas salmonicida.</title>
        <authorList>
            <person name="Charette S.J."/>
            <person name="Brochu F."/>
            <person name="Boyle B."/>
            <person name="Filion G."/>
            <person name="Tanaka K.H."/>
            <person name="Derome N."/>
        </authorList>
    </citation>
    <scope>NUCLEOTIDE SEQUENCE [LARGE SCALE GENOMIC DNA]</scope>
    <source>
        <strain evidence="2 3">P11</strain>
    </source>
</reference>
<feature type="signal peptide" evidence="1">
    <location>
        <begin position="1"/>
        <end position="26"/>
    </location>
</feature>
<dbReference type="PATRIC" id="fig|1353534.3.peg.3869"/>
<evidence type="ECO:0000313" key="2">
    <source>
        <dbReference type="EMBL" id="OBR89824.1"/>
    </source>
</evidence>
<name>A0A1A6AIC6_9CLOT</name>
<dbReference type="PANTHER" id="PTHR30032:SF8">
    <property type="entry name" value="GERMINATION-SPECIFIC N-ACETYLMURAMOYL-L-ALANINE AMIDASE"/>
    <property type="match status" value="1"/>
</dbReference>
<dbReference type="InterPro" id="IPR051922">
    <property type="entry name" value="Bact_Sporulation_Assoc"/>
</dbReference>
<dbReference type="Pfam" id="PF04122">
    <property type="entry name" value="CW_binding_2"/>
    <property type="match status" value="3"/>
</dbReference>
<dbReference type="RefSeq" id="WP_065079821.1">
    <property type="nucleotide sequence ID" value="NZ_LROS01000077.1"/>
</dbReference>
<proteinExistence type="predicted"/>
<keyword evidence="3" id="KW-1185">Reference proteome</keyword>
<keyword evidence="1" id="KW-0732">Signal</keyword>
<protein>
    <submittedName>
        <fullName evidence="2">N-acetylmuramoyl-L-alanine amidase LytC</fullName>
        <ecNumber evidence="2">3.5.1.28</ecNumber>
    </submittedName>
</protein>
<evidence type="ECO:0000313" key="3">
    <source>
        <dbReference type="Proteomes" id="UP000093954"/>
    </source>
</evidence>
<dbReference type="Gene3D" id="3.40.50.12090">
    <property type="match status" value="3"/>
</dbReference>
<dbReference type="InterPro" id="IPR007253">
    <property type="entry name" value="Cell_wall-bd_2"/>
</dbReference>
<sequence length="456" mass="49553">MKKTFLPIITTIILSFSIFFTSQVSAASQTKRLGGQNRIETSVEIATDYNNGQLQAVVVTTANDFPEALTGSTLAAKCKAPILLVDTTVEDNQKTLDYIKCHLASNGTVYILGQTTSVSSDVENAIRNMGYTNIKRLAGANKEETFKVINSEVNVATGTPVFIASEDNFPDALSASGIAAVKGYPIILCSHGVVSQSAIDQLNTIKPAQVYVVGGQAVVPESTVQQVMSITGLTSDKMIRLSGKDRYETSLAINKKFNLTTENAIVASGEKFPDALVGSSLAAKYNAPIIFTDGGEYNYSMNGNNIVEQIKYLQSINCSNLIILGKESAVSKSVEDILGGNGSFRLWVKGASISNNKNYITGCFERFVYCSDPDVFDATKAYEKATGDKILSDYEYRTGDIGFEGFHMDISTPITLEVANNVDFNNILQHNYNIRSIFDITFQNGIVKKILDQHIQ</sequence>
<dbReference type="PANTHER" id="PTHR30032">
    <property type="entry name" value="N-ACETYLMURAMOYL-L-ALANINE AMIDASE-RELATED"/>
    <property type="match status" value="1"/>
</dbReference>
<dbReference type="AlphaFoldDB" id="A0A1A6AIC6"/>
<dbReference type="EMBL" id="LROS01000077">
    <property type="protein sequence ID" value="OBR89824.1"/>
    <property type="molecule type" value="Genomic_DNA"/>
</dbReference>
<keyword evidence="2" id="KW-0378">Hydrolase</keyword>
<dbReference type="GO" id="GO:0008745">
    <property type="term" value="F:N-acetylmuramoyl-L-alanine amidase activity"/>
    <property type="evidence" value="ECO:0007669"/>
    <property type="project" value="UniProtKB-EC"/>
</dbReference>
<comment type="caution">
    <text evidence="2">The sequence shown here is derived from an EMBL/GenBank/DDBJ whole genome shotgun (WGS) entry which is preliminary data.</text>
</comment>
<feature type="chain" id="PRO_5008342437" evidence="1">
    <location>
        <begin position="27"/>
        <end position="456"/>
    </location>
</feature>
<dbReference type="EC" id="3.5.1.28" evidence="2"/>
<dbReference type="Proteomes" id="UP000093954">
    <property type="component" value="Unassembled WGS sequence"/>
</dbReference>
<organism evidence="2 3">
    <name type="scientific">Clostridium ragsdalei P11</name>
    <dbReference type="NCBI Taxonomy" id="1353534"/>
    <lineage>
        <taxon>Bacteria</taxon>
        <taxon>Bacillati</taxon>
        <taxon>Bacillota</taxon>
        <taxon>Clostridia</taxon>
        <taxon>Eubacteriales</taxon>
        <taxon>Clostridiaceae</taxon>
        <taxon>Clostridium</taxon>
    </lineage>
</organism>
<accession>A0A1A6AIC6</accession>
<evidence type="ECO:0000256" key="1">
    <source>
        <dbReference type="SAM" id="SignalP"/>
    </source>
</evidence>